<evidence type="ECO:0000313" key="3">
    <source>
        <dbReference type="Proteomes" id="UP000177107"/>
    </source>
</evidence>
<protein>
    <recommendedName>
        <fullName evidence="4">DUF5668 domain-containing protein</fullName>
    </recommendedName>
</protein>
<keyword evidence="1" id="KW-1133">Transmembrane helix</keyword>
<keyword evidence="1" id="KW-0472">Membrane</keyword>
<dbReference type="AlphaFoldDB" id="A0A1F6E3C4"/>
<comment type="caution">
    <text evidence="2">The sequence shown here is derived from an EMBL/GenBank/DDBJ whole genome shotgun (WGS) entry which is preliminary data.</text>
</comment>
<dbReference type="STRING" id="1798499.A3C95_00540"/>
<accession>A0A1F6E3C4</accession>
<feature type="transmembrane region" description="Helical" evidence="1">
    <location>
        <begin position="27"/>
        <end position="45"/>
    </location>
</feature>
<organism evidence="2 3">
    <name type="scientific">Candidatus Kaiserbacteria bacterium RIFCSPHIGHO2_02_FULL_56_30</name>
    <dbReference type="NCBI Taxonomy" id="1798499"/>
    <lineage>
        <taxon>Bacteria</taxon>
        <taxon>Candidatus Kaiseribacteriota</taxon>
    </lineage>
</organism>
<name>A0A1F6E3C4_9BACT</name>
<keyword evidence="1" id="KW-0812">Transmembrane</keyword>
<dbReference type="Proteomes" id="UP000177107">
    <property type="component" value="Unassembled WGS sequence"/>
</dbReference>
<dbReference type="EMBL" id="MFLM01000028">
    <property type="protein sequence ID" value="OGG67712.1"/>
    <property type="molecule type" value="Genomic_DNA"/>
</dbReference>
<reference evidence="2 3" key="1">
    <citation type="journal article" date="2016" name="Nat. Commun.">
        <title>Thousands of microbial genomes shed light on interconnected biogeochemical processes in an aquifer system.</title>
        <authorList>
            <person name="Anantharaman K."/>
            <person name="Brown C.T."/>
            <person name="Hug L.A."/>
            <person name="Sharon I."/>
            <person name="Castelle C.J."/>
            <person name="Probst A.J."/>
            <person name="Thomas B.C."/>
            <person name="Singh A."/>
            <person name="Wilkins M.J."/>
            <person name="Karaoz U."/>
            <person name="Brodie E.L."/>
            <person name="Williams K.H."/>
            <person name="Hubbard S.S."/>
            <person name="Banfield J.F."/>
        </authorList>
    </citation>
    <scope>NUCLEOTIDE SEQUENCE [LARGE SCALE GENOMIC DNA]</scope>
</reference>
<gene>
    <name evidence="2" type="ORF">A3C95_00540</name>
</gene>
<evidence type="ECO:0000313" key="2">
    <source>
        <dbReference type="EMBL" id="OGG67712.1"/>
    </source>
</evidence>
<proteinExistence type="predicted"/>
<evidence type="ECO:0008006" key="4">
    <source>
        <dbReference type="Google" id="ProtNLM"/>
    </source>
</evidence>
<evidence type="ECO:0000256" key="1">
    <source>
        <dbReference type="SAM" id="Phobius"/>
    </source>
</evidence>
<sequence length="68" mass="7229">MSRSGILILVGLLTILAGFVGLPLAWLRVLLPIFGAIVIAIGFMMRTERIAALKREMPAPPNDPSSAA</sequence>